<gene>
    <name evidence="7" type="primary">rplT</name>
    <name evidence="9" type="ORF">EVJ48_08650</name>
</gene>
<dbReference type="HAMAP" id="MF_00382">
    <property type="entry name" value="Ribosomal_bL20"/>
    <property type="match status" value="1"/>
</dbReference>
<evidence type="ECO:0000256" key="7">
    <source>
        <dbReference type="HAMAP-Rule" id="MF_00382"/>
    </source>
</evidence>
<evidence type="ECO:0000256" key="2">
    <source>
        <dbReference type="ARBA" id="ARBA00022730"/>
    </source>
</evidence>
<comment type="function">
    <text evidence="7 8">Binds directly to 23S ribosomal RNA and is necessary for the in vitro assembly process of the 50S ribosomal subunit. It is not involved in the protein synthesizing functions of that subunit.</text>
</comment>
<evidence type="ECO:0000256" key="8">
    <source>
        <dbReference type="RuleBase" id="RU000560"/>
    </source>
</evidence>
<dbReference type="GO" id="GO:1990904">
    <property type="term" value="C:ribonucleoprotein complex"/>
    <property type="evidence" value="ECO:0007669"/>
    <property type="project" value="UniProtKB-KW"/>
</dbReference>
<accession>A0A520X8M3</accession>
<organism evidence="9 10">
    <name type="scientific">Candidatus Acidulodesulfobacterium acidiphilum</name>
    <dbReference type="NCBI Taxonomy" id="2597224"/>
    <lineage>
        <taxon>Bacteria</taxon>
        <taxon>Deltaproteobacteria</taxon>
        <taxon>Candidatus Acidulodesulfobacterales</taxon>
        <taxon>Candidatus Acidulodesulfobacterium</taxon>
    </lineage>
</organism>
<name>A0A520X8M3_9DELT</name>
<dbReference type="PROSITE" id="PS00937">
    <property type="entry name" value="RIBOSOMAL_L20"/>
    <property type="match status" value="1"/>
</dbReference>
<keyword evidence="2 7" id="KW-0699">rRNA-binding</keyword>
<dbReference type="Proteomes" id="UP000322454">
    <property type="component" value="Unassembled WGS sequence"/>
</dbReference>
<dbReference type="InterPro" id="IPR005813">
    <property type="entry name" value="Ribosomal_bL20"/>
</dbReference>
<dbReference type="PRINTS" id="PR00062">
    <property type="entry name" value="RIBOSOMALL20"/>
</dbReference>
<dbReference type="FunFam" id="1.10.1900.20:FF:000001">
    <property type="entry name" value="50S ribosomal protein L20"/>
    <property type="match status" value="1"/>
</dbReference>
<dbReference type="GO" id="GO:0003735">
    <property type="term" value="F:structural constituent of ribosome"/>
    <property type="evidence" value="ECO:0007669"/>
    <property type="project" value="InterPro"/>
</dbReference>
<protein>
    <recommendedName>
        <fullName evidence="6 7">Large ribosomal subunit protein bL20</fullName>
    </recommendedName>
</protein>
<evidence type="ECO:0000256" key="3">
    <source>
        <dbReference type="ARBA" id="ARBA00022884"/>
    </source>
</evidence>
<dbReference type="GO" id="GO:0006412">
    <property type="term" value="P:translation"/>
    <property type="evidence" value="ECO:0007669"/>
    <property type="project" value="InterPro"/>
</dbReference>
<dbReference type="CDD" id="cd07026">
    <property type="entry name" value="Ribosomal_L20"/>
    <property type="match status" value="1"/>
</dbReference>
<dbReference type="Gene3D" id="1.10.1900.20">
    <property type="entry name" value="Ribosomal protein L20"/>
    <property type="match status" value="1"/>
</dbReference>
<dbReference type="GO" id="GO:0000027">
    <property type="term" value="P:ribosomal large subunit assembly"/>
    <property type="evidence" value="ECO:0007669"/>
    <property type="project" value="UniProtKB-UniRule"/>
</dbReference>
<proteinExistence type="inferred from homology"/>
<dbReference type="AlphaFoldDB" id="A0A520X8M3"/>
<dbReference type="EMBL" id="SHMQ01000035">
    <property type="protein sequence ID" value="RZV37544.1"/>
    <property type="molecule type" value="Genomic_DNA"/>
</dbReference>
<comment type="caution">
    <text evidence="9">The sequence shown here is derived from an EMBL/GenBank/DDBJ whole genome shotgun (WGS) entry which is preliminary data.</text>
</comment>
<evidence type="ECO:0000313" key="10">
    <source>
        <dbReference type="Proteomes" id="UP000322454"/>
    </source>
</evidence>
<evidence type="ECO:0000256" key="6">
    <source>
        <dbReference type="ARBA" id="ARBA00035172"/>
    </source>
</evidence>
<dbReference type="InterPro" id="IPR035566">
    <property type="entry name" value="Ribosomal_protein_bL20_C"/>
</dbReference>
<evidence type="ECO:0000256" key="5">
    <source>
        <dbReference type="ARBA" id="ARBA00023274"/>
    </source>
</evidence>
<dbReference type="InterPro" id="IPR049946">
    <property type="entry name" value="RIBOSOMAL_L20_CS"/>
</dbReference>
<reference evidence="9 10" key="1">
    <citation type="submission" date="2019-01" db="EMBL/GenBank/DDBJ databases">
        <title>Insights into ecological role of a new deltaproteobacterial order Candidatus Sinidesulfobacterales (Sva0485) by metagenomics and metatranscriptomics.</title>
        <authorList>
            <person name="Tan S."/>
            <person name="Liu J."/>
            <person name="Fang Y."/>
            <person name="Hedlund B."/>
            <person name="Lian Z.-H."/>
            <person name="Huang L.-Y."/>
            <person name="Li J.-T."/>
            <person name="Huang L.-N."/>
            <person name="Li W.-J."/>
            <person name="Jiang H.-C."/>
            <person name="Dong H.-L."/>
            <person name="Shu W.-S."/>
        </authorList>
    </citation>
    <scope>NUCLEOTIDE SEQUENCE [LARGE SCALE GENOMIC DNA]</scope>
    <source>
        <strain evidence="9">AP4</strain>
    </source>
</reference>
<keyword evidence="5 7" id="KW-0687">Ribonucleoprotein</keyword>
<keyword evidence="4 7" id="KW-0689">Ribosomal protein</keyword>
<comment type="similarity">
    <text evidence="1 7 8">Belongs to the bacterial ribosomal protein bL20 family.</text>
</comment>
<dbReference type="Pfam" id="PF00453">
    <property type="entry name" value="Ribosomal_L20"/>
    <property type="match status" value="1"/>
</dbReference>
<dbReference type="GO" id="GO:0019843">
    <property type="term" value="F:rRNA binding"/>
    <property type="evidence" value="ECO:0007669"/>
    <property type="project" value="UniProtKB-UniRule"/>
</dbReference>
<keyword evidence="3 7" id="KW-0694">RNA-binding</keyword>
<dbReference type="GO" id="GO:0005840">
    <property type="term" value="C:ribosome"/>
    <property type="evidence" value="ECO:0007669"/>
    <property type="project" value="UniProtKB-KW"/>
</dbReference>
<dbReference type="SUPFAM" id="SSF74731">
    <property type="entry name" value="Ribosomal protein L20"/>
    <property type="match status" value="1"/>
</dbReference>
<dbReference type="Gene3D" id="6.10.160.10">
    <property type="match status" value="1"/>
</dbReference>
<evidence type="ECO:0000256" key="4">
    <source>
        <dbReference type="ARBA" id="ARBA00022980"/>
    </source>
</evidence>
<evidence type="ECO:0000313" key="9">
    <source>
        <dbReference type="EMBL" id="RZV37544.1"/>
    </source>
</evidence>
<dbReference type="NCBIfam" id="TIGR01032">
    <property type="entry name" value="rplT_bact"/>
    <property type="match status" value="1"/>
</dbReference>
<evidence type="ECO:0000256" key="1">
    <source>
        <dbReference type="ARBA" id="ARBA00007698"/>
    </source>
</evidence>
<dbReference type="PANTHER" id="PTHR10986">
    <property type="entry name" value="39S RIBOSOMAL PROTEIN L20"/>
    <property type="match status" value="1"/>
</dbReference>
<sequence length="116" mass="13155">MPRVKRGILTRKRHKRVLKAAKGYYGAKSRLFKSANEAVNRGLNYAYRDRKVKKREFRGMWIVRINAACRENGISYSKFINALNKKGIELNRKVLSEIALSDPSAFAGIVKDAVAA</sequence>